<dbReference type="Gene3D" id="3.40.50.880">
    <property type="match status" value="1"/>
</dbReference>
<dbReference type="RefSeq" id="WP_208030047.1">
    <property type="nucleotide sequence ID" value="NZ_CP071839.1"/>
</dbReference>
<dbReference type="EMBL" id="CP071839">
    <property type="protein sequence ID" value="QTD96015.1"/>
    <property type="molecule type" value="Genomic_DNA"/>
</dbReference>
<accession>A0ABX7TKW3</accession>
<proteinExistence type="predicted"/>
<evidence type="ECO:0000313" key="2">
    <source>
        <dbReference type="Proteomes" id="UP000663908"/>
    </source>
</evidence>
<organism evidence="1 2">
    <name type="scientific">Streptomyces cyanogenus</name>
    <dbReference type="NCBI Taxonomy" id="80860"/>
    <lineage>
        <taxon>Bacteria</taxon>
        <taxon>Bacillati</taxon>
        <taxon>Actinomycetota</taxon>
        <taxon>Actinomycetes</taxon>
        <taxon>Kitasatosporales</taxon>
        <taxon>Streptomycetaceae</taxon>
        <taxon>Streptomyces</taxon>
    </lineage>
</organism>
<name>A0ABX7TKW3_STRCY</name>
<dbReference type="InterPro" id="IPR029062">
    <property type="entry name" value="Class_I_gatase-like"/>
</dbReference>
<reference evidence="1 2" key="1">
    <citation type="submission" date="2021-03" db="EMBL/GenBank/DDBJ databases">
        <title>Complete genome sequence of Streptomyces cyanogenus S136, producer of anticancer angucycline landomycin A.</title>
        <authorList>
            <person name="Hrab P."/>
            <person name="Ruckert C."/>
            <person name="Busche T."/>
            <person name="Ostash I."/>
            <person name="Kalinowski J."/>
            <person name="Fedorenko V."/>
            <person name="Yushchuk O."/>
            <person name="Ostash B."/>
        </authorList>
    </citation>
    <scope>NUCLEOTIDE SEQUENCE [LARGE SCALE GENOMIC DNA]</scope>
    <source>
        <strain evidence="1 2">S136</strain>
    </source>
</reference>
<protein>
    <submittedName>
        <fullName evidence="1">HTH-type transcriptional regulator CdhR</fullName>
    </submittedName>
</protein>
<dbReference type="Proteomes" id="UP000663908">
    <property type="component" value="Chromosome"/>
</dbReference>
<sequence length="131" mass="14056">MLQTANELRTRLPRPPPPWDIDLVGVRDALARTGAGLVVEPTSAHVCGASLPGVLVPGITHKQPEPLLKRTQAKGQQPARDLLLRYRAEDVPVAAACTATFLLAEGGILNDLDATPTPSWWLAPWFSAPLP</sequence>
<dbReference type="SUPFAM" id="SSF52317">
    <property type="entry name" value="Class I glutamine amidotransferase-like"/>
    <property type="match status" value="1"/>
</dbReference>
<evidence type="ECO:0000313" key="1">
    <source>
        <dbReference type="EMBL" id="QTD96015.1"/>
    </source>
</evidence>
<gene>
    <name evidence="1" type="primary">cdhR1_2</name>
    <name evidence="1" type="ORF">S1361_01590</name>
</gene>
<keyword evidence="2" id="KW-1185">Reference proteome</keyword>